<dbReference type="Gene3D" id="1.20.120.330">
    <property type="entry name" value="Nucleotidyltransferases domain 2"/>
    <property type="match status" value="1"/>
</dbReference>
<dbReference type="EMBL" id="LUCH01018369">
    <property type="protein sequence ID" value="KAF5394488.1"/>
    <property type="molecule type" value="Genomic_DNA"/>
</dbReference>
<proteinExistence type="predicted"/>
<feature type="region of interest" description="Disordered" evidence="2">
    <location>
        <begin position="51"/>
        <end position="78"/>
    </location>
</feature>
<feature type="compositionally biased region" description="Polar residues" evidence="2">
    <location>
        <begin position="62"/>
        <end position="78"/>
    </location>
</feature>
<dbReference type="AlphaFoldDB" id="A0A8J4SEX6"/>
<comment type="caution">
    <text evidence="3">The sequence shown here is derived from an EMBL/GenBank/DDBJ whole genome shotgun (WGS) entry which is preliminary data.</text>
</comment>
<gene>
    <name evidence="3" type="ORF">PHET_11377</name>
</gene>
<name>A0A8J4SEX6_9TREM</name>
<dbReference type="Proteomes" id="UP000748531">
    <property type="component" value="Unassembled WGS sequence"/>
</dbReference>
<evidence type="ECO:0000256" key="1">
    <source>
        <dbReference type="SAM" id="Coils"/>
    </source>
</evidence>
<evidence type="ECO:0000313" key="3">
    <source>
        <dbReference type="EMBL" id="KAF5394488.1"/>
    </source>
</evidence>
<dbReference type="OrthoDB" id="2505895at2759"/>
<protein>
    <submittedName>
        <fullName evidence="3">Uncharacterized protein</fullName>
    </submittedName>
</protein>
<evidence type="ECO:0000256" key="2">
    <source>
        <dbReference type="SAM" id="MobiDB-lite"/>
    </source>
</evidence>
<reference evidence="3" key="1">
    <citation type="submission" date="2019-05" db="EMBL/GenBank/DDBJ databases">
        <title>Annotation for the trematode Paragonimus heterotremus.</title>
        <authorList>
            <person name="Choi Y.-J."/>
        </authorList>
    </citation>
    <scope>NUCLEOTIDE SEQUENCE</scope>
    <source>
        <strain evidence="3">LC</strain>
    </source>
</reference>
<organism evidence="3 4">
    <name type="scientific">Paragonimus heterotremus</name>
    <dbReference type="NCBI Taxonomy" id="100268"/>
    <lineage>
        <taxon>Eukaryota</taxon>
        <taxon>Metazoa</taxon>
        <taxon>Spiralia</taxon>
        <taxon>Lophotrochozoa</taxon>
        <taxon>Platyhelminthes</taxon>
        <taxon>Trematoda</taxon>
        <taxon>Digenea</taxon>
        <taxon>Plagiorchiida</taxon>
        <taxon>Troglotremata</taxon>
        <taxon>Troglotrematidae</taxon>
        <taxon>Paragonimus</taxon>
    </lineage>
</organism>
<keyword evidence="1" id="KW-0175">Coiled coil</keyword>
<keyword evidence="4" id="KW-1185">Reference proteome</keyword>
<feature type="coiled-coil region" evidence="1">
    <location>
        <begin position="148"/>
        <end position="206"/>
    </location>
</feature>
<feature type="region of interest" description="Disordered" evidence="2">
    <location>
        <begin position="259"/>
        <end position="280"/>
    </location>
</feature>
<evidence type="ECO:0000313" key="4">
    <source>
        <dbReference type="Proteomes" id="UP000748531"/>
    </source>
</evidence>
<accession>A0A8J4SEX6</accession>
<sequence length="444" mass="50210">MLFLQVVHAVLNALQYPAKSFLIGKDQLFLKSFVLPQLNLRLKSQVPIKSKPIKAKAHPSQIDEQANQADSSEVSTPLMSVPLSPIRSTHSPHITRSQVARVAASEPDHLHLDCGTPDLYAIQPNEEFRVSSAVSPSAPDMQTYLSVLAKMEQANEDLKRCHERIEQLTDQLRVAESAVDQLRGECDEAERRARQAEQRADELLTQDPVRQTAVPLSREQDSCEFGFNSSESIQSMLQKQVELLRTQLFEANNKIAELTASQSRSTPQQDINGRAESPSMELNELRKSRQELAVRVATLQSELDEVQHDLLMAKQARTRAEQNLEYVRADSTRLLDERDADVEALRTANQTRIRQLEEQLDAAQMEASQANRERLQLEHDLNTARGELNAALETMDNETERKLRKDLKKYQALLAEKETLLEQLIQEPTSDAGTVKQLRDRVSL</sequence>
<feature type="compositionally biased region" description="Polar residues" evidence="2">
    <location>
        <begin position="259"/>
        <end position="271"/>
    </location>
</feature>